<keyword evidence="2" id="KW-1185">Reference proteome</keyword>
<dbReference type="Proteomes" id="UP000033647">
    <property type="component" value="Unassembled WGS sequence"/>
</dbReference>
<name>A0A0F4GGS9_9PEZI</name>
<gene>
    <name evidence="1" type="ORF">TI39_contig623g00010</name>
</gene>
<sequence length="139" mass="15833">MYPLAHLRFHLSQRPPLLDGSEQADYSAMDGRDQVEKSPRWHVGVIVVDYDLEAWSLAEIEKRKMMVVLVQALRSDELAEYVEAEEIVTVEQMVEEYEPTEAEGWAVRRSRGIGRDFSLAEVGVVGSRRAESRLVVLSD</sequence>
<accession>A0A0F4GGS9</accession>
<protein>
    <submittedName>
        <fullName evidence="1">Uncharacterized protein</fullName>
    </submittedName>
</protein>
<dbReference type="AlphaFoldDB" id="A0A0F4GGS9"/>
<comment type="caution">
    <text evidence="1">The sequence shown here is derived from an EMBL/GenBank/DDBJ whole genome shotgun (WGS) entry which is preliminary data.</text>
</comment>
<reference evidence="1 2" key="1">
    <citation type="submission" date="2015-03" db="EMBL/GenBank/DDBJ databases">
        <title>RNA-seq based gene annotation and comparative genomics of four Zymoseptoria species reveal species-specific pathogenicity related genes and transposable element activity.</title>
        <authorList>
            <person name="Grandaubert J."/>
            <person name="Bhattacharyya A."/>
            <person name="Stukenbrock E.H."/>
        </authorList>
    </citation>
    <scope>NUCLEOTIDE SEQUENCE [LARGE SCALE GENOMIC DNA]</scope>
    <source>
        <strain evidence="1 2">Zb18110</strain>
    </source>
</reference>
<evidence type="ECO:0000313" key="2">
    <source>
        <dbReference type="Proteomes" id="UP000033647"/>
    </source>
</evidence>
<evidence type="ECO:0000313" key="1">
    <source>
        <dbReference type="EMBL" id="KJX96463.1"/>
    </source>
</evidence>
<proteinExistence type="predicted"/>
<dbReference type="EMBL" id="LAFY01000615">
    <property type="protein sequence ID" value="KJX96463.1"/>
    <property type="molecule type" value="Genomic_DNA"/>
</dbReference>
<organism evidence="1 2">
    <name type="scientific">Zymoseptoria brevis</name>
    <dbReference type="NCBI Taxonomy" id="1047168"/>
    <lineage>
        <taxon>Eukaryota</taxon>
        <taxon>Fungi</taxon>
        <taxon>Dikarya</taxon>
        <taxon>Ascomycota</taxon>
        <taxon>Pezizomycotina</taxon>
        <taxon>Dothideomycetes</taxon>
        <taxon>Dothideomycetidae</taxon>
        <taxon>Mycosphaerellales</taxon>
        <taxon>Mycosphaerellaceae</taxon>
        <taxon>Zymoseptoria</taxon>
    </lineage>
</organism>